<protein>
    <submittedName>
        <fullName evidence="2">Uncharacterized protein</fullName>
    </submittedName>
</protein>
<accession>A0ABT7ZBA8</accession>
<dbReference type="Proteomes" id="UP001174050">
    <property type="component" value="Unassembled WGS sequence"/>
</dbReference>
<dbReference type="RefSeq" id="WP_290114110.1">
    <property type="nucleotide sequence ID" value="NZ_JAUEPL010000039.1"/>
</dbReference>
<feature type="region of interest" description="Disordered" evidence="1">
    <location>
        <begin position="38"/>
        <end position="60"/>
    </location>
</feature>
<keyword evidence="3" id="KW-1185">Reference proteome</keyword>
<evidence type="ECO:0000313" key="2">
    <source>
        <dbReference type="EMBL" id="MDN3296788.1"/>
    </source>
</evidence>
<evidence type="ECO:0000313" key="3">
    <source>
        <dbReference type="Proteomes" id="UP001174050"/>
    </source>
</evidence>
<dbReference type="EMBL" id="JAUEPL010000039">
    <property type="protein sequence ID" value="MDN3296788.1"/>
    <property type="molecule type" value="Genomic_DNA"/>
</dbReference>
<proteinExistence type="predicted"/>
<name>A0ABT7ZBA8_9ACTN</name>
<gene>
    <name evidence="2" type="ORF">QWM81_22615</name>
</gene>
<reference evidence="2" key="1">
    <citation type="submission" date="2023-06" db="EMBL/GenBank/DDBJ databases">
        <title>WGS-Sequencing of Streptomyces ficellus isolate 21 collected from sand in Gara Djebilet Iron Mine in Algeria.</title>
        <authorList>
            <person name="Zegers G.P."/>
            <person name="Gomez A."/>
            <person name="Gueddou A."/>
            <person name="Zahara A.F."/>
            <person name="Worth M."/>
            <person name="Sevigny J.L."/>
            <person name="Tisa L."/>
        </authorList>
    </citation>
    <scope>NUCLEOTIDE SEQUENCE</scope>
    <source>
        <strain evidence="2">AS11</strain>
    </source>
</reference>
<organism evidence="2 3">
    <name type="scientific">Streptomyces ficellus</name>
    <dbReference type="NCBI Taxonomy" id="1977088"/>
    <lineage>
        <taxon>Bacteria</taxon>
        <taxon>Bacillati</taxon>
        <taxon>Actinomycetota</taxon>
        <taxon>Actinomycetes</taxon>
        <taxon>Kitasatosporales</taxon>
        <taxon>Streptomycetaceae</taxon>
        <taxon>Streptomyces</taxon>
    </lineage>
</organism>
<feature type="compositionally biased region" description="Polar residues" evidence="1">
    <location>
        <begin position="1"/>
        <end position="11"/>
    </location>
</feature>
<sequence length="60" mass="6396">MTTDSTTTPASGDTLIPDSTLAESGRCAMPVQLHPYDGPVTEQHCPGLRHPGSWNIPRPP</sequence>
<comment type="caution">
    <text evidence="2">The sequence shown here is derived from an EMBL/GenBank/DDBJ whole genome shotgun (WGS) entry which is preliminary data.</text>
</comment>
<evidence type="ECO:0000256" key="1">
    <source>
        <dbReference type="SAM" id="MobiDB-lite"/>
    </source>
</evidence>
<feature type="region of interest" description="Disordered" evidence="1">
    <location>
        <begin position="1"/>
        <end position="22"/>
    </location>
</feature>